<dbReference type="AlphaFoldDB" id="A0A448X181"/>
<accession>A0A448X181</accession>
<sequence>MPIKCPYFSQLTKEVIAQWCHRMTFEEIAISGGCRCPGGEPPRISDLELDIFLNHVLSADQPAVVMVIDSRSVAL</sequence>
<proteinExistence type="predicted"/>
<organism evidence="1 2">
    <name type="scientific">Protopolystoma xenopodis</name>
    <dbReference type="NCBI Taxonomy" id="117903"/>
    <lineage>
        <taxon>Eukaryota</taxon>
        <taxon>Metazoa</taxon>
        <taxon>Spiralia</taxon>
        <taxon>Lophotrochozoa</taxon>
        <taxon>Platyhelminthes</taxon>
        <taxon>Monogenea</taxon>
        <taxon>Polyopisthocotylea</taxon>
        <taxon>Polystomatidea</taxon>
        <taxon>Polystomatidae</taxon>
        <taxon>Protopolystoma</taxon>
    </lineage>
</organism>
<evidence type="ECO:0000313" key="1">
    <source>
        <dbReference type="EMBL" id="VEL25200.1"/>
    </source>
</evidence>
<dbReference type="EMBL" id="CAAALY010072272">
    <property type="protein sequence ID" value="VEL25200.1"/>
    <property type="molecule type" value="Genomic_DNA"/>
</dbReference>
<name>A0A448X181_9PLAT</name>
<keyword evidence="2" id="KW-1185">Reference proteome</keyword>
<comment type="caution">
    <text evidence="1">The sequence shown here is derived from an EMBL/GenBank/DDBJ whole genome shotgun (WGS) entry which is preliminary data.</text>
</comment>
<dbReference type="Proteomes" id="UP000784294">
    <property type="component" value="Unassembled WGS sequence"/>
</dbReference>
<protein>
    <submittedName>
        <fullName evidence="1">Uncharacterized protein</fullName>
    </submittedName>
</protein>
<reference evidence="1" key="1">
    <citation type="submission" date="2018-11" db="EMBL/GenBank/DDBJ databases">
        <authorList>
            <consortium name="Pathogen Informatics"/>
        </authorList>
    </citation>
    <scope>NUCLEOTIDE SEQUENCE</scope>
</reference>
<gene>
    <name evidence="1" type="ORF">PXEA_LOCUS18640</name>
</gene>
<evidence type="ECO:0000313" key="2">
    <source>
        <dbReference type="Proteomes" id="UP000784294"/>
    </source>
</evidence>